<dbReference type="InParanoid" id="A0A2H3EV24"/>
<feature type="region of interest" description="Disordered" evidence="1">
    <location>
        <begin position="106"/>
        <end position="126"/>
    </location>
</feature>
<evidence type="ECO:0000313" key="3">
    <source>
        <dbReference type="Proteomes" id="UP000217790"/>
    </source>
</evidence>
<feature type="region of interest" description="Disordered" evidence="1">
    <location>
        <begin position="1"/>
        <end position="21"/>
    </location>
</feature>
<sequence length="417" mass="46585">MLATSRHHATNRLSPSTLNGTSSVSHHILLTSIDNTYSPRGQRHCAGNDQRSTSSTWYSSLAKIPGNSLLRSQSDTLSRISGVNNKQRYQPYNHPVPLQHYTQNSDELRPANFNDGSTSRQTNASPAYVPKKYTPAEIHHPSHNHDPTSPSHVLVKANHYIPRLHNSFVDIPNHNRKLPPLKLDREDLCLPSLHLPYSYEATTPDIADSFYQQFIPSRSSSNDFTWENLQNRDHPDTRTTSRGLPDPVSASPVYETPLWCHDRFSTSVVSDISLRATDDTQACDCDFTHHETLCNTYENPNPPLHNNTCNDKAPKPSPSMRRTTASRNLPDGPNPNNSITIMVNDTPARDGPHNEMQPNSSTREPFSPDRPQSITNLPVSRPHIVGTSYSPPTSDDEDIDQLVEDKPRSAPVDAGYS</sequence>
<gene>
    <name evidence="2" type="ORF">ARMGADRAFT_1070671</name>
</gene>
<accession>A0A2H3EV24</accession>
<evidence type="ECO:0000313" key="2">
    <source>
        <dbReference type="EMBL" id="PBL04198.1"/>
    </source>
</evidence>
<dbReference type="AlphaFoldDB" id="A0A2H3EV24"/>
<feature type="compositionally biased region" description="Polar residues" evidence="1">
    <location>
        <begin position="114"/>
        <end position="125"/>
    </location>
</feature>
<keyword evidence="3" id="KW-1185">Reference proteome</keyword>
<dbReference type="Proteomes" id="UP000217790">
    <property type="component" value="Unassembled WGS sequence"/>
</dbReference>
<name>A0A2H3EV24_ARMGA</name>
<reference evidence="3" key="1">
    <citation type="journal article" date="2017" name="Nat. Ecol. Evol.">
        <title>Genome expansion and lineage-specific genetic innovations in the forest pathogenic fungi Armillaria.</title>
        <authorList>
            <person name="Sipos G."/>
            <person name="Prasanna A.N."/>
            <person name="Walter M.C."/>
            <person name="O'Connor E."/>
            <person name="Balint B."/>
            <person name="Krizsan K."/>
            <person name="Kiss B."/>
            <person name="Hess J."/>
            <person name="Varga T."/>
            <person name="Slot J."/>
            <person name="Riley R."/>
            <person name="Boka B."/>
            <person name="Rigling D."/>
            <person name="Barry K."/>
            <person name="Lee J."/>
            <person name="Mihaltcheva S."/>
            <person name="LaButti K."/>
            <person name="Lipzen A."/>
            <person name="Waldron R."/>
            <person name="Moloney N.M."/>
            <person name="Sperisen C."/>
            <person name="Kredics L."/>
            <person name="Vagvoelgyi C."/>
            <person name="Patrignani A."/>
            <person name="Fitzpatrick D."/>
            <person name="Nagy I."/>
            <person name="Doyle S."/>
            <person name="Anderson J.B."/>
            <person name="Grigoriev I.V."/>
            <person name="Gueldener U."/>
            <person name="Muensterkoetter M."/>
            <person name="Nagy L.G."/>
        </authorList>
    </citation>
    <scope>NUCLEOTIDE SEQUENCE [LARGE SCALE GENOMIC DNA]</scope>
    <source>
        <strain evidence="3">Ar21-2</strain>
    </source>
</reference>
<feature type="compositionally biased region" description="Polar residues" evidence="1">
    <location>
        <begin position="11"/>
        <end position="21"/>
    </location>
</feature>
<feature type="region of interest" description="Disordered" evidence="1">
    <location>
        <begin position="222"/>
        <end position="248"/>
    </location>
</feature>
<feature type="compositionally biased region" description="Polar residues" evidence="1">
    <location>
        <begin position="334"/>
        <end position="343"/>
    </location>
</feature>
<feature type="compositionally biased region" description="Basic residues" evidence="1">
    <location>
        <begin position="1"/>
        <end position="10"/>
    </location>
</feature>
<feature type="compositionally biased region" description="Basic and acidic residues" evidence="1">
    <location>
        <begin position="230"/>
        <end position="239"/>
    </location>
</feature>
<proteinExistence type="predicted"/>
<feature type="compositionally biased region" description="Polar residues" evidence="1">
    <location>
        <begin position="299"/>
        <end position="310"/>
    </location>
</feature>
<evidence type="ECO:0000256" key="1">
    <source>
        <dbReference type="SAM" id="MobiDB-lite"/>
    </source>
</evidence>
<dbReference type="EMBL" id="KZ293644">
    <property type="protein sequence ID" value="PBL04198.1"/>
    <property type="molecule type" value="Genomic_DNA"/>
</dbReference>
<feature type="compositionally biased region" description="Polar residues" evidence="1">
    <location>
        <begin position="356"/>
        <end position="378"/>
    </location>
</feature>
<feature type="region of interest" description="Disordered" evidence="1">
    <location>
        <begin position="35"/>
        <end position="54"/>
    </location>
</feature>
<dbReference type="OMA" id="ANHYIPR"/>
<feature type="region of interest" description="Disordered" evidence="1">
    <location>
        <begin position="299"/>
        <end position="417"/>
    </location>
</feature>
<organism evidence="2 3">
    <name type="scientific">Armillaria gallica</name>
    <name type="common">Bulbous honey fungus</name>
    <name type="synonym">Armillaria bulbosa</name>
    <dbReference type="NCBI Taxonomy" id="47427"/>
    <lineage>
        <taxon>Eukaryota</taxon>
        <taxon>Fungi</taxon>
        <taxon>Dikarya</taxon>
        <taxon>Basidiomycota</taxon>
        <taxon>Agaricomycotina</taxon>
        <taxon>Agaricomycetes</taxon>
        <taxon>Agaricomycetidae</taxon>
        <taxon>Agaricales</taxon>
        <taxon>Marasmiineae</taxon>
        <taxon>Physalacriaceae</taxon>
        <taxon>Armillaria</taxon>
    </lineage>
</organism>
<protein>
    <submittedName>
        <fullName evidence="2">Uncharacterized protein</fullName>
    </submittedName>
</protein>